<evidence type="ECO:0000256" key="1">
    <source>
        <dbReference type="ARBA" id="ARBA00001936"/>
    </source>
</evidence>
<sequence>MSDQGKRVYDNPVASGYSQFMRSGWGDSELADLAVSPAVTWAANRRTILSAQFPGTRIVIPAGSTKQRSNDTNYRFRPHSAFIYYTGVQGVEATPNAVLILEPRAGGHEAILFVNPRSTRDSDAFFSDTANGELWIGRRFTTGEAAQRWQIPTLSIQDLEERLSGSVPTLTIRGLDERVDKACVASERDSELLSFASAQRLIKDEYEIAELQESVDATALGFADMIRALPAAISHTRGERIMEAAFFGRARLAGNDLGYDTISAAGANACILHWIRNDGDVKPGQLMLIDAGIELDSYYTADITRTFPINGKFTEIQRTLYSLVFEAQKAGFAAVKPGADFKSINLASQQVLAQGLADLGVLKVSAEESLKPENHFHRRWTLHGVSHMLGLDVHDCAQARKDQYADAKLAAGMVLTVEPGLYIQPDDELFAPEFRGIGIRIEDDVLVTEDGCRNLSQAMPRHPDEIESWMANLLR</sequence>
<dbReference type="InterPro" id="IPR029149">
    <property type="entry name" value="Creatin/AminoP/Spt16_N"/>
</dbReference>
<keyword evidence="5" id="KW-0464">Manganese</keyword>
<dbReference type="SUPFAM" id="SSF53092">
    <property type="entry name" value="Creatinase/prolidase N-terminal domain"/>
    <property type="match status" value="1"/>
</dbReference>
<gene>
    <name evidence="7" type="ORF">UFOPK3774_00023</name>
    <name evidence="8" type="ORF">UFOPK4049_00359</name>
</gene>
<dbReference type="SMART" id="SM01011">
    <property type="entry name" value="AMP_N"/>
    <property type="match status" value="1"/>
</dbReference>
<dbReference type="InterPro" id="IPR007865">
    <property type="entry name" value="Aminopep_P_N"/>
</dbReference>
<keyword evidence="4" id="KW-0378">Hydrolase</keyword>
<dbReference type="Pfam" id="PF00557">
    <property type="entry name" value="Peptidase_M24"/>
    <property type="match status" value="1"/>
</dbReference>
<feature type="domain" description="Aminopeptidase P N-terminal" evidence="6">
    <location>
        <begin position="36"/>
        <end position="180"/>
    </location>
</feature>
<dbReference type="CDD" id="cd01087">
    <property type="entry name" value="Prolidase"/>
    <property type="match status" value="1"/>
</dbReference>
<dbReference type="AlphaFoldDB" id="A0A6J7IHM3"/>
<dbReference type="GO" id="GO:0030145">
    <property type="term" value="F:manganese ion binding"/>
    <property type="evidence" value="ECO:0007669"/>
    <property type="project" value="InterPro"/>
</dbReference>
<evidence type="ECO:0000259" key="6">
    <source>
        <dbReference type="SMART" id="SM01011"/>
    </source>
</evidence>
<dbReference type="PANTHER" id="PTHR43226:SF4">
    <property type="entry name" value="XAA-PRO AMINOPEPTIDASE 3"/>
    <property type="match status" value="1"/>
</dbReference>
<name>A0A6J7IHM3_9ZZZZ</name>
<evidence type="ECO:0000313" key="7">
    <source>
        <dbReference type="EMBL" id="CAB4930241.1"/>
    </source>
</evidence>
<dbReference type="GO" id="GO:0006508">
    <property type="term" value="P:proteolysis"/>
    <property type="evidence" value="ECO:0007669"/>
    <property type="project" value="TreeGrafter"/>
</dbReference>
<evidence type="ECO:0000256" key="2">
    <source>
        <dbReference type="ARBA" id="ARBA00008766"/>
    </source>
</evidence>
<comment type="cofactor">
    <cofactor evidence="1">
        <name>Mn(2+)</name>
        <dbReference type="ChEBI" id="CHEBI:29035"/>
    </cofactor>
</comment>
<dbReference type="EMBL" id="CAFBPB010000030">
    <property type="protein sequence ID" value="CAB4999756.1"/>
    <property type="molecule type" value="Genomic_DNA"/>
</dbReference>
<accession>A0A6J7IHM3</accession>
<dbReference type="InterPro" id="IPR001131">
    <property type="entry name" value="Peptidase_M24B_aminopep-P_CS"/>
</dbReference>
<evidence type="ECO:0000313" key="8">
    <source>
        <dbReference type="EMBL" id="CAB4999756.1"/>
    </source>
</evidence>
<dbReference type="EMBL" id="CAFBNG010000002">
    <property type="protein sequence ID" value="CAB4930241.1"/>
    <property type="molecule type" value="Genomic_DNA"/>
</dbReference>
<keyword evidence="3" id="KW-0479">Metal-binding</keyword>
<comment type="similarity">
    <text evidence="2">Belongs to the peptidase M24B family.</text>
</comment>
<protein>
    <submittedName>
        <fullName evidence="7">Unannotated protein</fullName>
    </submittedName>
</protein>
<dbReference type="Pfam" id="PF05195">
    <property type="entry name" value="AMP_N"/>
    <property type="match status" value="1"/>
</dbReference>
<dbReference type="PANTHER" id="PTHR43226">
    <property type="entry name" value="XAA-PRO AMINOPEPTIDASE 3"/>
    <property type="match status" value="1"/>
</dbReference>
<dbReference type="GO" id="GO:0005829">
    <property type="term" value="C:cytosol"/>
    <property type="evidence" value="ECO:0007669"/>
    <property type="project" value="TreeGrafter"/>
</dbReference>
<dbReference type="Gene3D" id="3.40.350.10">
    <property type="entry name" value="Creatinase/prolidase N-terminal domain"/>
    <property type="match status" value="1"/>
</dbReference>
<evidence type="ECO:0000256" key="5">
    <source>
        <dbReference type="ARBA" id="ARBA00023211"/>
    </source>
</evidence>
<dbReference type="InterPro" id="IPR036005">
    <property type="entry name" value="Creatinase/aminopeptidase-like"/>
</dbReference>
<proteinExistence type="inferred from homology"/>
<dbReference type="PROSITE" id="PS00491">
    <property type="entry name" value="PROLINE_PEPTIDASE"/>
    <property type="match status" value="1"/>
</dbReference>
<dbReference type="InterPro" id="IPR052433">
    <property type="entry name" value="X-Pro_dipept-like"/>
</dbReference>
<dbReference type="Gene3D" id="3.90.230.10">
    <property type="entry name" value="Creatinase/methionine aminopeptidase superfamily"/>
    <property type="match status" value="1"/>
</dbReference>
<evidence type="ECO:0000256" key="4">
    <source>
        <dbReference type="ARBA" id="ARBA00022801"/>
    </source>
</evidence>
<evidence type="ECO:0000256" key="3">
    <source>
        <dbReference type="ARBA" id="ARBA00022723"/>
    </source>
</evidence>
<reference evidence="7" key="1">
    <citation type="submission" date="2020-05" db="EMBL/GenBank/DDBJ databases">
        <authorList>
            <person name="Chiriac C."/>
            <person name="Salcher M."/>
            <person name="Ghai R."/>
            <person name="Kavagutti S V."/>
        </authorList>
    </citation>
    <scope>NUCLEOTIDE SEQUENCE</scope>
</reference>
<dbReference type="SUPFAM" id="SSF55920">
    <property type="entry name" value="Creatinase/aminopeptidase"/>
    <property type="match status" value="1"/>
</dbReference>
<organism evidence="7">
    <name type="scientific">freshwater metagenome</name>
    <dbReference type="NCBI Taxonomy" id="449393"/>
    <lineage>
        <taxon>unclassified sequences</taxon>
        <taxon>metagenomes</taxon>
        <taxon>ecological metagenomes</taxon>
    </lineage>
</organism>
<dbReference type="GO" id="GO:0070006">
    <property type="term" value="F:metalloaminopeptidase activity"/>
    <property type="evidence" value="ECO:0007669"/>
    <property type="project" value="InterPro"/>
</dbReference>
<dbReference type="InterPro" id="IPR000994">
    <property type="entry name" value="Pept_M24"/>
</dbReference>